<feature type="compositionally biased region" description="Basic residues" evidence="2">
    <location>
        <begin position="470"/>
        <end position="480"/>
    </location>
</feature>
<feature type="domain" description="Tyr recombinase" evidence="3">
    <location>
        <begin position="246"/>
        <end position="461"/>
    </location>
</feature>
<feature type="compositionally biased region" description="Basic and acidic residues" evidence="2">
    <location>
        <begin position="329"/>
        <end position="344"/>
    </location>
</feature>
<accession>A0A9W6WC80</accession>
<dbReference type="Gene3D" id="1.10.443.10">
    <property type="entry name" value="Intergrase catalytic core"/>
    <property type="match status" value="1"/>
</dbReference>
<name>A0A9W6WC80_9ACTN</name>
<evidence type="ECO:0000256" key="2">
    <source>
        <dbReference type="SAM" id="MobiDB-lite"/>
    </source>
</evidence>
<gene>
    <name evidence="4" type="ORF">Afil01_61860</name>
</gene>
<dbReference type="SUPFAM" id="SSF56349">
    <property type="entry name" value="DNA breaking-rejoining enzymes"/>
    <property type="match status" value="1"/>
</dbReference>
<feature type="region of interest" description="Disordered" evidence="2">
    <location>
        <begin position="63"/>
        <end position="82"/>
    </location>
</feature>
<dbReference type="EMBL" id="BSTX01000005">
    <property type="protein sequence ID" value="GLZ81379.1"/>
    <property type="molecule type" value="Genomic_DNA"/>
</dbReference>
<evidence type="ECO:0000313" key="5">
    <source>
        <dbReference type="Proteomes" id="UP001165079"/>
    </source>
</evidence>
<keyword evidence="5" id="KW-1185">Reference proteome</keyword>
<evidence type="ECO:0000256" key="1">
    <source>
        <dbReference type="ARBA" id="ARBA00023172"/>
    </source>
</evidence>
<proteinExistence type="predicted"/>
<keyword evidence="1" id="KW-0233">DNA recombination</keyword>
<organism evidence="4 5">
    <name type="scientific">Actinorhabdospora filicis</name>
    <dbReference type="NCBI Taxonomy" id="1785913"/>
    <lineage>
        <taxon>Bacteria</taxon>
        <taxon>Bacillati</taxon>
        <taxon>Actinomycetota</taxon>
        <taxon>Actinomycetes</taxon>
        <taxon>Micromonosporales</taxon>
        <taxon>Micromonosporaceae</taxon>
        <taxon>Actinorhabdospora</taxon>
    </lineage>
</organism>
<dbReference type="AlphaFoldDB" id="A0A9W6WC80"/>
<evidence type="ECO:0000313" key="4">
    <source>
        <dbReference type="EMBL" id="GLZ81379.1"/>
    </source>
</evidence>
<dbReference type="GO" id="GO:0006310">
    <property type="term" value="P:DNA recombination"/>
    <property type="evidence" value="ECO:0007669"/>
    <property type="project" value="UniProtKB-KW"/>
</dbReference>
<sequence>MQNLNIKFKELDVRVGKKRTTYTVIWTIEGVVKEFRAPYGSKTVADAERSRLMTAYRNGEPFSIETGRPVADNPAPESEPEQEGMRWFELCCTYLDVKWKSASGGYRRALADALVDLTEALVVSAPDPKPPLKELRAAMRSWAFSGRLQQKSATAPEEFEAALKWLAENTPPVAALKKPRVGSELTRAMLTRIGSKKNGKPAAANTSTRKRQTMTNIINYAIELDILEASPMVKVRKRTVKADSVIDPATLPNDEQAIRLLAAVERQGELAKRLVAFYASIFWSGHRPEELIFARDSSLPAELPVPGEVGEWRLTGAEPKPGGMWTDDGSPREARGLKHRDEGTVRTPPIPPELTPYLSRHLTLYPVPKGGRLFVGPRGGIPGPEGYGEIWRRAREEALTPEELKRGVANEVRSLRRACASRWLRKGIPSTQVADWMGHSVAILHRNYAKVIDGQAEEAKESLRRVESPRRRRRRGRPRR</sequence>
<dbReference type="InterPro" id="IPR002104">
    <property type="entry name" value="Integrase_catalytic"/>
</dbReference>
<evidence type="ECO:0000259" key="3">
    <source>
        <dbReference type="PROSITE" id="PS51898"/>
    </source>
</evidence>
<dbReference type="GO" id="GO:0015074">
    <property type="term" value="P:DNA integration"/>
    <property type="evidence" value="ECO:0007669"/>
    <property type="project" value="InterPro"/>
</dbReference>
<dbReference type="Proteomes" id="UP001165079">
    <property type="component" value="Unassembled WGS sequence"/>
</dbReference>
<protein>
    <submittedName>
        <fullName evidence="4">Site-specific integrase</fullName>
    </submittedName>
</protein>
<feature type="region of interest" description="Disordered" evidence="2">
    <location>
        <begin position="459"/>
        <end position="480"/>
    </location>
</feature>
<feature type="compositionally biased region" description="Basic and acidic residues" evidence="2">
    <location>
        <begin position="459"/>
        <end position="469"/>
    </location>
</feature>
<dbReference type="GO" id="GO:0003677">
    <property type="term" value="F:DNA binding"/>
    <property type="evidence" value="ECO:0007669"/>
    <property type="project" value="InterPro"/>
</dbReference>
<comment type="caution">
    <text evidence="4">The sequence shown here is derived from an EMBL/GenBank/DDBJ whole genome shotgun (WGS) entry which is preliminary data.</text>
</comment>
<dbReference type="PROSITE" id="PS51898">
    <property type="entry name" value="TYR_RECOMBINASE"/>
    <property type="match status" value="1"/>
</dbReference>
<dbReference type="InterPro" id="IPR013762">
    <property type="entry name" value="Integrase-like_cat_sf"/>
</dbReference>
<dbReference type="InterPro" id="IPR011010">
    <property type="entry name" value="DNA_brk_join_enz"/>
</dbReference>
<reference evidence="4" key="1">
    <citation type="submission" date="2023-03" db="EMBL/GenBank/DDBJ databases">
        <title>Actinorhabdospora filicis NBRC 111898.</title>
        <authorList>
            <person name="Ichikawa N."/>
            <person name="Sato H."/>
            <person name="Tonouchi N."/>
        </authorList>
    </citation>
    <scope>NUCLEOTIDE SEQUENCE</scope>
    <source>
        <strain evidence="4">NBRC 111898</strain>
    </source>
</reference>
<feature type="region of interest" description="Disordered" evidence="2">
    <location>
        <begin position="312"/>
        <end position="352"/>
    </location>
</feature>
<dbReference type="RefSeq" id="WP_285666831.1">
    <property type="nucleotide sequence ID" value="NZ_BSTX01000005.1"/>
</dbReference>